<dbReference type="InterPro" id="IPR027417">
    <property type="entry name" value="P-loop_NTPase"/>
</dbReference>
<protein>
    <submittedName>
        <fullName evidence="4">ATP-binding protein</fullName>
    </submittedName>
</protein>
<dbReference type="SUPFAM" id="SSF52540">
    <property type="entry name" value="P-loop containing nucleoside triphosphate hydrolases"/>
    <property type="match status" value="1"/>
</dbReference>
<dbReference type="Pfam" id="PF13191">
    <property type="entry name" value="AAA_16"/>
    <property type="match status" value="1"/>
</dbReference>
<dbReference type="InterPro" id="IPR041664">
    <property type="entry name" value="AAA_16"/>
</dbReference>
<dbReference type="PANTHER" id="PTHR16305:SF35">
    <property type="entry name" value="TRANSCRIPTIONAL ACTIVATOR DOMAIN"/>
    <property type="match status" value="1"/>
</dbReference>
<keyword evidence="2 4" id="KW-0067">ATP-binding</keyword>
<dbReference type="EMBL" id="JAAGMN010009551">
    <property type="protein sequence ID" value="NEE22187.1"/>
    <property type="molecule type" value="Genomic_DNA"/>
</dbReference>
<dbReference type="PANTHER" id="PTHR16305">
    <property type="entry name" value="TESTICULAR SOLUBLE ADENYLYL CYCLASE"/>
    <property type="match status" value="1"/>
</dbReference>
<dbReference type="AlphaFoldDB" id="A0A6G3XX09"/>
<sequence>MITVREKSPAASYAYAMLGGVETRSVSPVFIGRAEEFAALTEALARAASGDPQALLIGGEAGVGKTRLVERFVATAERRDAVVAVGSCVEIGADGLPFAPFPTALRALRRALPEEMAAACAGQEGELARLLPELGEAHRDATDEHSIARLFELTGRLLERISA</sequence>
<comment type="caution">
    <text evidence="4">The sequence shown here is derived from an EMBL/GenBank/DDBJ whole genome shotgun (WGS) entry which is preliminary data.</text>
</comment>
<feature type="domain" description="Orc1-like AAA ATPase" evidence="3">
    <location>
        <begin position="30"/>
        <end position="161"/>
    </location>
</feature>
<proteinExistence type="predicted"/>
<organism evidence="4">
    <name type="scientific">Streptomyces sp. SID7499</name>
    <dbReference type="NCBI Taxonomy" id="2706086"/>
    <lineage>
        <taxon>Bacteria</taxon>
        <taxon>Bacillati</taxon>
        <taxon>Actinomycetota</taxon>
        <taxon>Actinomycetes</taxon>
        <taxon>Kitasatosporales</taxon>
        <taxon>Streptomycetaceae</taxon>
        <taxon>Streptomyces</taxon>
    </lineage>
</organism>
<evidence type="ECO:0000256" key="1">
    <source>
        <dbReference type="ARBA" id="ARBA00022741"/>
    </source>
</evidence>
<reference evidence="4" key="1">
    <citation type="submission" date="2020-01" db="EMBL/GenBank/DDBJ databases">
        <title>Insect and environment-associated Actinomycetes.</title>
        <authorList>
            <person name="Currrie C."/>
            <person name="Chevrette M."/>
            <person name="Carlson C."/>
            <person name="Stubbendieck R."/>
            <person name="Wendt-Pienkowski E."/>
        </authorList>
    </citation>
    <scope>NUCLEOTIDE SEQUENCE</scope>
    <source>
        <strain evidence="4">SID7499</strain>
    </source>
</reference>
<gene>
    <name evidence="4" type="ORF">G3M58_88990</name>
</gene>
<dbReference type="GO" id="GO:0005737">
    <property type="term" value="C:cytoplasm"/>
    <property type="evidence" value="ECO:0007669"/>
    <property type="project" value="TreeGrafter"/>
</dbReference>
<name>A0A6G3XX09_9ACTN</name>
<feature type="non-terminal residue" evidence="4">
    <location>
        <position position="163"/>
    </location>
</feature>
<evidence type="ECO:0000259" key="3">
    <source>
        <dbReference type="Pfam" id="PF13191"/>
    </source>
</evidence>
<accession>A0A6G3XX09</accession>
<evidence type="ECO:0000256" key="2">
    <source>
        <dbReference type="ARBA" id="ARBA00022840"/>
    </source>
</evidence>
<dbReference type="GO" id="GO:0005524">
    <property type="term" value="F:ATP binding"/>
    <property type="evidence" value="ECO:0007669"/>
    <property type="project" value="UniProtKB-KW"/>
</dbReference>
<dbReference type="GO" id="GO:0004016">
    <property type="term" value="F:adenylate cyclase activity"/>
    <property type="evidence" value="ECO:0007669"/>
    <property type="project" value="TreeGrafter"/>
</dbReference>
<evidence type="ECO:0000313" key="4">
    <source>
        <dbReference type="EMBL" id="NEE22187.1"/>
    </source>
</evidence>
<keyword evidence="1" id="KW-0547">Nucleotide-binding</keyword>
<dbReference type="Gene3D" id="3.40.50.300">
    <property type="entry name" value="P-loop containing nucleotide triphosphate hydrolases"/>
    <property type="match status" value="1"/>
</dbReference>